<evidence type="ECO:0000313" key="2">
    <source>
        <dbReference type="EMBL" id="KAH3727582.1"/>
    </source>
</evidence>
<organism evidence="2 3">
    <name type="scientific">Dreissena polymorpha</name>
    <name type="common">Zebra mussel</name>
    <name type="synonym">Mytilus polymorpha</name>
    <dbReference type="NCBI Taxonomy" id="45954"/>
    <lineage>
        <taxon>Eukaryota</taxon>
        <taxon>Metazoa</taxon>
        <taxon>Spiralia</taxon>
        <taxon>Lophotrochozoa</taxon>
        <taxon>Mollusca</taxon>
        <taxon>Bivalvia</taxon>
        <taxon>Autobranchia</taxon>
        <taxon>Heteroconchia</taxon>
        <taxon>Euheterodonta</taxon>
        <taxon>Imparidentia</taxon>
        <taxon>Neoheterodontei</taxon>
        <taxon>Myida</taxon>
        <taxon>Dreissenoidea</taxon>
        <taxon>Dreissenidae</taxon>
        <taxon>Dreissena</taxon>
    </lineage>
</organism>
<sequence length="137" mass="16126">MRRFIWVYADCQDPYLDARHTWIKPKSHISTDWHGSPGSWIVFGLPKTIIPVHNTVSMRTNLYQHGKSRQNTRPTRRPHGLSRSNMAEIQIAPSKHRPSRHSQRSSRTYTKMTRIFTKGIRTKHGMPRTDIYVYKTV</sequence>
<reference evidence="2" key="2">
    <citation type="submission" date="2020-11" db="EMBL/GenBank/DDBJ databases">
        <authorList>
            <person name="McCartney M.A."/>
            <person name="Auch B."/>
            <person name="Kono T."/>
            <person name="Mallez S."/>
            <person name="Becker A."/>
            <person name="Gohl D.M."/>
            <person name="Silverstein K.A.T."/>
            <person name="Koren S."/>
            <person name="Bechman K.B."/>
            <person name="Herman A."/>
            <person name="Abrahante J.E."/>
            <person name="Garbe J."/>
        </authorList>
    </citation>
    <scope>NUCLEOTIDE SEQUENCE</scope>
    <source>
        <strain evidence="2">Duluth1</strain>
        <tissue evidence="2">Whole animal</tissue>
    </source>
</reference>
<feature type="region of interest" description="Disordered" evidence="1">
    <location>
        <begin position="65"/>
        <end position="85"/>
    </location>
</feature>
<dbReference type="AlphaFoldDB" id="A0A9D4CN77"/>
<gene>
    <name evidence="2" type="ORF">DPMN_053521</name>
</gene>
<protein>
    <submittedName>
        <fullName evidence="2">Uncharacterized protein</fullName>
    </submittedName>
</protein>
<reference evidence="2" key="1">
    <citation type="journal article" date="2019" name="bioRxiv">
        <title>The Genome of the Zebra Mussel, Dreissena polymorpha: A Resource for Invasive Species Research.</title>
        <authorList>
            <person name="McCartney M.A."/>
            <person name="Auch B."/>
            <person name="Kono T."/>
            <person name="Mallez S."/>
            <person name="Zhang Y."/>
            <person name="Obille A."/>
            <person name="Becker A."/>
            <person name="Abrahante J.E."/>
            <person name="Garbe J."/>
            <person name="Badalamenti J.P."/>
            <person name="Herman A."/>
            <person name="Mangelson H."/>
            <person name="Liachko I."/>
            <person name="Sullivan S."/>
            <person name="Sone E.D."/>
            <person name="Koren S."/>
            <person name="Silverstein K.A.T."/>
            <person name="Beckman K.B."/>
            <person name="Gohl D.M."/>
        </authorList>
    </citation>
    <scope>NUCLEOTIDE SEQUENCE</scope>
    <source>
        <strain evidence="2">Duluth1</strain>
        <tissue evidence="2">Whole animal</tissue>
    </source>
</reference>
<proteinExistence type="predicted"/>
<comment type="caution">
    <text evidence="2">The sequence shown here is derived from an EMBL/GenBank/DDBJ whole genome shotgun (WGS) entry which is preliminary data.</text>
</comment>
<evidence type="ECO:0000256" key="1">
    <source>
        <dbReference type="SAM" id="MobiDB-lite"/>
    </source>
</evidence>
<dbReference type="EMBL" id="JAIWYP010000012">
    <property type="protein sequence ID" value="KAH3727582.1"/>
    <property type="molecule type" value="Genomic_DNA"/>
</dbReference>
<accession>A0A9D4CN77</accession>
<feature type="compositionally biased region" description="Basic residues" evidence="1">
    <location>
        <begin position="66"/>
        <end position="80"/>
    </location>
</feature>
<name>A0A9D4CN77_DREPO</name>
<dbReference type="Proteomes" id="UP000828390">
    <property type="component" value="Unassembled WGS sequence"/>
</dbReference>
<keyword evidence="3" id="KW-1185">Reference proteome</keyword>
<evidence type="ECO:0000313" key="3">
    <source>
        <dbReference type="Proteomes" id="UP000828390"/>
    </source>
</evidence>